<dbReference type="Pfam" id="PF00069">
    <property type="entry name" value="Pkinase"/>
    <property type="match status" value="1"/>
</dbReference>
<dbReference type="EMBL" id="JAAABM010000002">
    <property type="protein sequence ID" value="KAF7680386.1"/>
    <property type="molecule type" value="Genomic_DNA"/>
</dbReference>
<keyword evidence="2" id="KW-0808">Transferase</keyword>
<dbReference type="GO" id="GO:0006487">
    <property type="term" value="P:protein N-linked glycosylation"/>
    <property type="evidence" value="ECO:0007669"/>
    <property type="project" value="TreeGrafter"/>
</dbReference>
<dbReference type="PANTHER" id="PTHR31306">
    <property type="entry name" value="ALPHA-1,6-MANNOSYLTRANSFERASE MNN11-RELATED"/>
    <property type="match status" value="1"/>
</dbReference>
<dbReference type="GO" id="GO:0004672">
    <property type="term" value="F:protein kinase activity"/>
    <property type="evidence" value="ECO:0007669"/>
    <property type="project" value="InterPro"/>
</dbReference>
<dbReference type="SMART" id="SM00220">
    <property type="entry name" value="S_TKc"/>
    <property type="match status" value="1"/>
</dbReference>
<evidence type="ECO:0000313" key="5">
    <source>
        <dbReference type="EMBL" id="KAF7680386.1"/>
    </source>
</evidence>
<comment type="caution">
    <text evidence="5">The sequence shown here is derived from an EMBL/GenBank/DDBJ whole genome shotgun (WGS) entry which is preliminary data.</text>
</comment>
<evidence type="ECO:0000256" key="3">
    <source>
        <dbReference type="SAM" id="MobiDB-lite"/>
    </source>
</evidence>
<dbReference type="GO" id="GO:0000139">
    <property type="term" value="C:Golgi membrane"/>
    <property type="evidence" value="ECO:0007669"/>
    <property type="project" value="TreeGrafter"/>
</dbReference>
<organism evidence="5 6">
    <name type="scientific">Alternaria burnsii</name>
    <dbReference type="NCBI Taxonomy" id="1187904"/>
    <lineage>
        <taxon>Eukaryota</taxon>
        <taxon>Fungi</taxon>
        <taxon>Dikarya</taxon>
        <taxon>Ascomycota</taxon>
        <taxon>Pezizomycotina</taxon>
        <taxon>Dothideomycetes</taxon>
        <taxon>Pleosporomycetidae</taxon>
        <taxon>Pleosporales</taxon>
        <taxon>Pleosporineae</taxon>
        <taxon>Pleosporaceae</taxon>
        <taxon>Alternaria</taxon>
        <taxon>Alternaria sect. Alternaria</taxon>
    </lineage>
</organism>
<evidence type="ECO:0000256" key="2">
    <source>
        <dbReference type="ARBA" id="ARBA00022679"/>
    </source>
</evidence>
<dbReference type="InterPro" id="IPR008271">
    <property type="entry name" value="Ser/Thr_kinase_AS"/>
</dbReference>
<feature type="compositionally biased region" description="Basic and acidic residues" evidence="3">
    <location>
        <begin position="666"/>
        <end position="683"/>
    </location>
</feature>
<dbReference type="Gene3D" id="1.10.510.10">
    <property type="entry name" value="Transferase(Phosphotransferase) domain 1"/>
    <property type="match status" value="1"/>
</dbReference>
<evidence type="ECO:0000313" key="6">
    <source>
        <dbReference type="Proteomes" id="UP000596902"/>
    </source>
</evidence>
<evidence type="ECO:0000259" key="4">
    <source>
        <dbReference type="PROSITE" id="PS50011"/>
    </source>
</evidence>
<dbReference type="GO" id="GO:0016757">
    <property type="term" value="F:glycosyltransferase activity"/>
    <property type="evidence" value="ECO:0007669"/>
    <property type="project" value="UniProtKB-KW"/>
</dbReference>
<keyword evidence="1" id="KW-0328">Glycosyltransferase</keyword>
<dbReference type="PROSITE" id="PS50011">
    <property type="entry name" value="PROTEIN_KINASE_DOM"/>
    <property type="match status" value="1"/>
</dbReference>
<dbReference type="PANTHER" id="PTHR31306:SF3">
    <property type="entry name" value="NUCLEOTIDE-DIPHOSPHO-SUGAR TRANSFERASE DOMAIN-CONTAINING PROTEIN"/>
    <property type="match status" value="1"/>
</dbReference>
<dbReference type="GeneID" id="62200262"/>
<sequence>MVFSEAFMWSMYSQLMNAIAFLHEGIDDQRRRGRDEWRPIVHRDVKFENVLVKNLGSKDDWPDIEVKLGDFGMAGYYDPKDPNPRGHIGTTHYWPPEVTWENKRLGPASDVWGAATIIHGLAHNFGPLVDPNVIEKKWFLQNDKAPYLDSWPGNLKKKYWSSKAPWRPIPINIEPSAPISILADEDLGYDKQALVFRQCRPSPKYSDALSDCMMAGLAMSPEERPESGQLSREIETAHADFLFQDLCLAHKRETINAEYEDIREDVTESGHQWDTGFCDNVIAVASPTTPRPKMLAAQRSYVLAIATFLVVATLSFYVFRDQGALVVERITNPPNLSSKPSLRDTINTLFARIKHDPSASAYVDPSGTYYKGGNETVWTRPLGKKVLIVDIDTRVPTGENELLNPERLDWENLKTSGAGMVSNSIMNHYLYAMVHGYDYKFYQARDMKDHYNTWILPHVLRELILDYQFVVVMDADVTVPHLDVPFEWMFNRWGIKQHTSIALPWDTEEFRDEGSISIDSKGIRVLNTGLVIAQNSSLTLDLLEAWRDCTTEKRYKGCAKWKTEWSHEQRAFSEYIRYDFNKTPETIVSIPCDDAVGWPGFREDMLNRPGTKNHDISNCNGNFVRHYTTMGKSRVKDANAASVMQVLSEALQRSILANPEEVWYKEPERKIEEPVPKDQPTEVREDEESKLDTDVVLIEREA</sequence>
<keyword evidence="6" id="KW-1185">Reference proteome</keyword>
<proteinExistence type="predicted"/>
<feature type="domain" description="Protein kinase" evidence="4">
    <location>
        <begin position="1"/>
        <end position="241"/>
    </location>
</feature>
<dbReference type="RefSeq" id="XP_038790376.1">
    <property type="nucleotide sequence ID" value="XM_038927084.1"/>
</dbReference>
<dbReference type="AlphaFoldDB" id="A0A8H7EIR6"/>
<dbReference type="InterPro" id="IPR011009">
    <property type="entry name" value="Kinase-like_dom_sf"/>
</dbReference>
<dbReference type="InterPro" id="IPR000719">
    <property type="entry name" value="Prot_kinase_dom"/>
</dbReference>
<gene>
    <name evidence="5" type="ORF">GT037_002037</name>
</gene>
<accession>A0A8H7EIR6</accession>
<dbReference type="GO" id="GO:0005524">
    <property type="term" value="F:ATP binding"/>
    <property type="evidence" value="ECO:0007669"/>
    <property type="project" value="InterPro"/>
</dbReference>
<dbReference type="Proteomes" id="UP000596902">
    <property type="component" value="Unassembled WGS sequence"/>
</dbReference>
<reference evidence="5" key="2">
    <citation type="submission" date="2020-08" db="EMBL/GenBank/DDBJ databases">
        <title>Draft Genome Sequence of Cumin Blight Pathogen Alternaria burnsii.</title>
        <authorList>
            <person name="Feng Z."/>
        </authorList>
    </citation>
    <scope>NUCLEOTIDE SEQUENCE</scope>
    <source>
        <strain evidence="5">CBS107.38</strain>
    </source>
</reference>
<name>A0A8H7EIR6_9PLEO</name>
<evidence type="ECO:0000256" key="1">
    <source>
        <dbReference type="ARBA" id="ARBA00022676"/>
    </source>
</evidence>
<reference evidence="5" key="1">
    <citation type="submission" date="2020-01" db="EMBL/GenBank/DDBJ databases">
        <authorList>
            <person name="Feng Z.H.Z."/>
        </authorList>
    </citation>
    <scope>NUCLEOTIDE SEQUENCE</scope>
    <source>
        <strain evidence="5">CBS107.38</strain>
    </source>
</reference>
<dbReference type="InterPro" id="IPR008630">
    <property type="entry name" value="Glyco_trans_34"/>
</dbReference>
<dbReference type="SUPFAM" id="SSF56112">
    <property type="entry name" value="Protein kinase-like (PK-like)"/>
    <property type="match status" value="1"/>
</dbReference>
<keyword evidence="5" id="KW-0418">Kinase</keyword>
<protein>
    <submittedName>
        <fullName evidence="5">Kinase-like</fullName>
    </submittedName>
</protein>
<feature type="region of interest" description="Disordered" evidence="3">
    <location>
        <begin position="666"/>
        <end position="693"/>
    </location>
</feature>
<dbReference type="PROSITE" id="PS00108">
    <property type="entry name" value="PROTEIN_KINASE_ST"/>
    <property type="match status" value="1"/>
</dbReference>
<dbReference type="Pfam" id="PF05637">
    <property type="entry name" value="Glyco_transf_34"/>
    <property type="match status" value="1"/>
</dbReference>